<comment type="caution">
    <text evidence="2">The sequence shown here is derived from an EMBL/GenBank/DDBJ whole genome shotgun (WGS) entry which is preliminary data.</text>
</comment>
<name>A0ABN2X0Y2_9ACTN</name>
<evidence type="ECO:0000256" key="1">
    <source>
        <dbReference type="SAM" id="Phobius"/>
    </source>
</evidence>
<dbReference type="Proteomes" id="UP001500897">
    <property type="component" value="Unassembled WGS sequence"/>
</dbReference>
<feature type="transmembrane region" description="Helical" evidence="1">
    <location>
        <begin position="62"/>
        <end position="82"/>
    </location>
</feature>
<evidence type="ECO:0000313" key="2">
    <source>
        <dbReference type="EMBL" id="GAA2101215.1"/>
    </source>
</evidence>
<keyword evidence="3" id="KW-1185">Reference proteome</keyword>
<feature type="transmembrane region" description="Helical" evidence="1">
    <location>
        <begin position="94"/>
        <end position="127"/>
    </location>
</feature>
<keyword evidence="1" id="KW-0472">Membrane</keyword>
<evidence type="ECO:0000313" key="3">
    <source>
        <dbReference type="Proteomes" id="UP001500897"/>
    </source>
</evidence>
<organism evidence="2 3">
    <name type="scientific">Kitasatospora saccharophila</name>
    <dbReference type="NCBI Taxonomy" id="407973"/>
    <lineage>
        <taxon>Bacteria</taxon>
        <taxon>Bacillati</taxon>
        <taxon>Actinomycetota</taxon>
        <taxon>Actinomycetes</taxon>
        <taxon>Kitasatosporales</taxon>
        <taxon>Streptomycetaceae</taxon>
        <taxon>Kitasatospora</taxon>
    </lineage>
</organism>
<protein>
    <submittedName>
        <fullName evidence="2">Uncharacterized protein</fullName>
    </submittedName>
</protein>
<feature type="transmembrane region" description="Helical" evidence="1">
    <location>
        <begin position="21"/>
        <end position="42"/>
    </location>
</feature>
<accession>A0ABN2X0Y2</accession>
<keyword evidence="1" id="KW-0812">Transmembrane</keyword>
<proteinExistence type="predicted"/>
<dbReference type="RefSeq" id="WP_344553075.1">
    <property type="nucleotide sequence ID" value="NZ_BAAANS010000021.1"/>
</dbReference>
<gene>
    <name evidence="2" type="ORF">GCM10009759_34730</name>
</gene>
<keyword evidence="1" id="KW-1133">Transmembrane helix</keyword>
<sequence length="130" mass="13789">MTTTTTGARREGGRWFLRSAARYLLLFAGLWFGGGGLVSLLATGEASYTSTQNELGLIDVGLVLFCVVGIPSLVIIPLVGRLRKRESFRPVATIALLLPVLLLLMGGGGAAFLALVAIQVAFGAWLMPRE</sequence>
<dbReference type="EMBL" id="BAAANS010000021">
    <property type="protein sequence ID" value="GAA2101215.1"/>
    <property type="molecule type" value="Genomic_DNA"/>
</dbReference>
<reference evidence="2 3" key="1">
    <citation type="journal article" date="2019" name="Int. J. Syst. Evol. Microbiol.">
        <title>The Global Catalogue of Microorganisms (GCM) 10K type strain sequencing project: providing services to taxonomists for standard genome sequencing and annotation.</title>
        <authorList>
            <consortium name="The Broad Institute Genomics Platform"/>
            <consortium name="The Broad Institute Genome Sequencing Center for Infectious Disease"/>
            <person name="Wu L."/>
            <person name="Ma J."/>
        </authorList>
    </citation>
    <scope>NUCLEOTIDE SEQUENCE [LARGE SCALE GENOMIC DNA]</scope>
    <source>
        <strain evidence="2 3">JCM 14559</strain>
    </source>
</reference>